<dbReference type="EMBL" id="BPQB01000063">
    <property type="protein sequence ID" value="GJE96747.1"/>
    <property type="molecule type" value="Genomic_DNA"/>
</dbReference>
<gene>
    <name evidence="2" type="ORF">PsYK624_129530</name>
</gene>
<dbReference type="Proteomes" id="UP000703269">
    <property type="component" value="Unassembled WGS sequence"/>
</dbReference>
<organism evidence="2 3">
    <name type="scientific">Phanerochaete sordida</name>
    <dbReference type="NCBI Taxonomy" id="48140"/>
    <lineage>
        <taxon>Eukaryota</taxon>
        <taxon>Fungi</taxon>
        <taxon>Dikarya</taxon>
        <taxon>Basidiomycota</taxon>
        <taxon>Agaricomycotina</taxon>
        <taxon>Agaricomycetes</taxon>
        <taxon>Polyporales</taxon>
        <taxon>Phanerochaetaceae</taxon>
        <taxon>Phanerochaete</taxon>
    </lineage>
</organism>
<feature type="region of interest" description="Disordered" evidence="1">
    <location>
        <begin position="53"/>
        <end position="82"/>
    </location>
</feature>
<keyword evidence="3" id="KW-1185">Reference proteome</keyword>
<evidence type="ECO:0000256" key="1">
    <source>
        <dbReference type="SAM" id="MobiDB-lite"/>
    </source>
</evidence>
<evidence type="ECO:0000313" key="3">
    <source>
        <dbReference type="Proteomes" id="UP000703269"/>
    </source>
</evidence>
<comment type="caution">
    <text evidence="2">The sequence shown here is derived from an EMBL/GenBank/DDBJ whole genome shotgun (WGS) entry which is preliminary data.</text>
</comment>
<evidence type="ECO:0000313" key="2">
    <source>
        <dbReference type="EMBL" id="GJE96747.1"/>
    </source>
</evidence>
<dbReference type="AlphaFoldDB" id="A0A9P3LK05"/>
<reference evidence="2 3" key="1">
    <citation type="submission" date="2021-08" db="EMBL/GenBank/DDBJ databases">
        <title>Draft Genome Sequence of Phanerochaete sordida strain YK-624.</title>
        <authorList>
            <person name="Mori T."/>
            <person name="Dohra H."/>
            <person name="Suzuki T."/>
            <person name="Kawagishi H."/>
            <person name="Hirai H."/>
        </authorList>
    </citation>
    <scope>NUCLEOTIDE SEQUENCE [LARGE SCALE GENOMIC DNA]</scope>
    <source>
        <strain evidence="2 3">YK-624</strain>
    </source>
</reference>
<name>A0A9P3LK05_9APHY</name>
<protein>
    <submittedName>
        <fullName evidence="2">Uncharacterized protein</fullName>
    </submittedName>
</protein>
<sequence>MRRANSPALATPTCLCPPQSNLVGPKLLFDEGFKLFPCWRYARLPGCYERRGSILTPNDDDNDDLPVFGPESRSLRTVGDLG</sequence>
<proteinExistence type="predicted"/>
<accession>A0A9P3LK05</accession>